<evidence type="ECO:0000313" key="3">
    <source>
        <dbReference type="EMBL" id="PYH99937.1"/>
    </source>
</evidence>
<sequence length="192" mass="21213">TARRSKAMPTDGPTPRFLYTIIKQLDLKSIDWNLVASQLEISNGHAARMRYSRFRQQMEGLTSKPRAPRPKKPANKNPKAGASKAELMEERVLSPLPPVMKQESHYSAHESNPYIKTDPYGHGIPSLADIPVALPHGLPVPMPQLQRVPYTLMATSSGEPTMFAPVPAFQAEHFREPGCPVSAGWAPIKSEP</sequence>
<evidence type="ECO:0000259" key="2">
    <source>
        <dbReference type="Pfam" id="PF22980"/>
    </source>
</evidence>
<name>A0A319E0G8_9EURO</name>
<evidence type="ECO:0000256" key="1">
    <source>
        <dbReference type="SAM" id="MobiDB-lite"/>
    </source>
</evidence>
<dbReference type="VEuPathDB" id="FungiDB:BO71DRAFT_288306"/>
<dbReference type="AlphaFoldDB" id="A0A319E0G8"/>
<feature type="domain" description="Myb-like DNA-binding" evidence="2">
    <location>
        <begin position="14"/>
        <end position="59"/>
    </location>
</feature>
<protein>
    <recommendedName>
        <fullName evidence="2">Myb-like DNA-binding domain-containing protein</fullName>
    </recommendedName>
</protein>
<dbReference type="Pfam" id="PF22980">
    <property type="entry name" value="Myb_DNA-bind_8"/>
    <property type="match status" value="1"/>
</dbReference>
<dbReference type="Proteomes" id="UP000247810">
    <property type="component" value="Unassembled WGS sequence"/>
</dbReference>
<dbReference type="EMBL" id="KZ825798">
    <property type="protein sequence ID" value="PYH99937.1"/>
    <property type="molecule type" value="Genomic_DNA"/>
</dbReference>
<accession>A0A319E0G8</accession>
<gene>
    <name evidence="3" type="ORF">BO71DRAFT_288306</name>
</gene>
<dbReference type="STRING" id="1448320.A0A319E0G8"/>
<proteinExistence type="predicted"/>
<dbReference type="OrthoDB" id="3944408at2759"/>
<feature type="non-terminal residue" evidence="3">
    <location>
        <position position="1"/>
    </location>
</feature>
<dbReference type="InterPro" id="IPR054505">
    <property type="entry name" value="Myb_DNA-bind_8"/>
</dbReference>
<organism evidence="3 4">
    <name type="scientific">Aspergillus ellipticus CBS 707.79</name>
    <dbReference type="NCBI Taxonomy" id="1448320"/>
    <lineage>
        <taxon>Eukaryota</taxon>
        <taxon>Fungi</taxon>
        <taxon>Dikarya</taxon>
        <taxon>Ascomycota</taxon>
        <taxon>Pezizomycotina</taxon>
        <taxon>Eurotiomycetes</taxon>
        <taxon>Eurotiomycetidae</taxon>
        <taxon>Eurotiales</taxon>
        <taxon>Aspergillaceae</taxon>
        <taxon>Aspergillus</taxon>
        <taxon>Aspergillus subgen. Circumdati</taxon>
    </lineage>
</organism>
<feature type="non-terminal residue" evidence="3">
    <location>
        <position position="192"/>
    </location>
</feature>
<reference evidence="3 4" key="1">
    <citation type="submission" date="2018-02" db="EMBL/GenBank/DDBJ databases">
        <title>The genomes of Aspergillus section Nigri reveals drivers in fungal speciation.</title>
        <authorList>
            <consortium name="DOE Joint Genome Institute"/>
            <person name="Vesth T.C."/>
            <person name="Nybo J."/>
            <person name="Theobald S."/>
            <person name="Brandl J."/>
            <person name="Frisvad J.C."/>
            <person name="Nielsen K.F."/>
            <person name="Lyhne E.K."/>
            <person name="Kogle M.E."/>
            <person name="Kuo A."/>
            <person name="Riley R."/>
            <person name="Clum A."/>
            <person name="Nolan M."/>
            <person name="Lipzen A."/>
            <person name="Salamov A."/>
            <person name="Henrissat B."/>
            <person name="Wiebenga A."/>
            <person name="De vries R.P."/>
            <person name="Grigoriev I.V."/>
            <person name="Mortensen U.H."/>
            <person name="Andersen M.R."/>
            <person name="Baker S.E."/>
        </authorList>
    </citation>
    <scope>NUCLEOTIDE SEQUENCE [LARGE SCALE GENOMIC DNA]</scope>
    <source>
        <strain evidence="3 4">CBS 707.79</strain>
    </source>
</reference>
<keyword evidence="4" id="KW-1185">Reference proteome</keyword>
<feature type="compositionally biased region" description="Low complexity" evidence="1">
    <location>
        <begin position="75"/>
        <end position="85"/>
    </location>
</feature>
<evidence type="ECO:0000313" key="4">
    <source>
        <dbReference type="Proteomes" id="UP000247810"/>
    </source>
</evidence>
<feature type="region of interest" description="Disordered" evidence="1">
    <location>
        <begin position="58"/>
        <end position="85"/>
    </location>
</feature>